<dbReference type="Gene3D" id="3.40.50.1240">
    <property type="entry name" value="Phosphoglycerate mutase-like"/>
    <property type="match status" value="1"/>
</dbReference>
<dbReference type="AlphaFoldDB" id="A0A0B2A3A1"/>
<dbReference type="GO" id="GO:0005737">
    <property type="term" value="C:cytoplasm"/>
    <property type="evidence" value="ECO:0007669"/>
    <property type="project" value="TreeGrafter"/>
</dbReference>
<sequence>MPADRLHLVRHGEVHNPDAVLYGRLPGYRLSDAGQSMARQAAEYVLAFDRPVRHLVSSPLQRAQESAAPFADIFGIEPLIDERVIEPTNVFEGRVMRRALANPLNWRHLARPAIPSWGEPYAQVVARMDAAMTDAWEQTHAGDAVIVSHQLPIWVTHLAIAGQPTKHNPTQRRCALSSVTSFERHGDQWVEIGYAEPASTEGTVDVGAV</sequence>
<dbReference type="EMBL" id="JTDK01000007">
    <property type="protein sequence ID" value="KHK97969.1"/>
    <property type="molecule type" value="Genomic_DNA"/>
</dbReference>
<comment type="caution">
    <text evidence="1">The sequence shown here is derived from an EMBL/GenBank/DDBJ whole genome shotgun (WGS) entry which is preliminary data.</text>
</comment>
<organism evidence="1 2">
    <name type="scientific">Microbacterium mangrovi</name>
    <dbReference type="NCBI Taxonomy" id="1348253"/>
    <lineage>
        <taxon>Bacteria</taxon>
        <taxon>Bacillati</taxon>
        <taxon>Actinomycetota</taxon>
        <taxon>Actinomycetes</taxon>
        <taxon>Micrococcales</taxon>
        <taxon>Microbacteriaceae</taxon>
        <taxon>Microbacterium</taxon>
    </lineage>
</organism>
<dbReference type="CDD" id="cd07067">
    <property type="entry name" value="HP_PGM_like"/>
    <property type="match status" value="1"/>
</dbReference>
<dbReference type="InterPro" id="IPR013078">
    <property type="entry name" value="His_Pase_superF_clade-1"/>
</dbReference>
<dbReference type="GO" id="GO:0016791">
    <property type="term" value="F:phosphatase activity"/>
    <property type="evidence" value="ECO:0007669"/>
    <property type="project" value="TreeGrafter"/>
</dbReference>
<dbReference type="SUPFAM" id="SSF53254">
    <property type="entry name" value="Phosphoglycerate mutase-like"/>
    <property type="match status" value="1"/>
</dbReference>
<evidence type="ECO:0000313" key="1">
    <source>
        <dbReference type="EMBL" id="KHK97969.1"/>
    </source>
</evidence>
<proteinExistence type="predicted"/>
<dbReference type="InterPro" id="IPR050275">
    <property type="entry name" value="PGM_Phosphatase"/>
</dbReference>
<gene>
    <name evidence="1" type="ORF">LK09_08990</name>
</gene>
<evidence type="ECO:0000313" key="2">
    <source>
        <dbReference type="Proteomes" id="UP000031030"/>
    </source>
</evidence>
<dbReference type="RefSeq" id="WP_039398478.1">
    <property type="nucleotide sequence ID" value="NZ_JTDK01000007.1"/>
</dbReference>
<dbReference type="SMART" id="SM00855">
    <property type="entry name" value="PGAM"/>
    <property type="match status" value="1"/>
</dbReference>
<dbReference type="Proteomes" id="UP000031030">
    <property type="component" value="Unassembled WGS sequence"/>
</dbReference>
<dbReference type="PANTHER" id="PTHR48100">
    <property type="entry name" value="BROAD-SPECIFICITY PHOSPHATASE YOR283W-RELATED"/>
    <property type="match status" value="1"/>
</dbReference>
<protein>
    <submittedName>
        <fullName evidence="1">Phosphoglycerate mutase</fullName>
    </submittedName>
</protein>
<dbReference type="STRING" id="1348253.LK09_08990"/>
<dbReference type="Pfam" id="PF00300">
    <property type="entry name" value="His_Phos_1"/>
    <property type="match status" value="1"/>
</dbReference>
<dbReference type="InterPro" id="IPR029033">
    <property type="entry name" value="His_PPase_superfam"/>
</dbReference>
<name>A0A0B2A3A1_9MICO</name>
<reference evidence="1 2" key="1">
    <citation type="submission" date="2014-11" db="EMBL/GenBank/DDBJ databases">
        <title>Genome sequence of Microbacterium mangrovi MUSC 115(T).</title>
        <authorList>
            <person name="Lee L.-H."/>
        </authorList>
    </citation>
    <scope>NUCLEOTIDE SEQUENCE [LARGE SCALE GENOMIC DNA]</scope>
    <source>
        <strain evidence="1 2">MUSC 115</strain>
    </source>
</reference>
<dbReference type="PANTHER" id="PTHR48100:SF51">
    <property type="entry name" value="PHOSPHOGLYCERATE MUTASE"/>
    <property type="match status" value="1"/>
</dbReference>
<keyword evidence="2" id="KW-1185">Reference proteome</keyword>
<accession>A0A0B2A3A1</accession>
<dbReference type="OrthoDB" id="3215466at2"/>